<evidence type="ECO:0000313" key="12">
    <source>
        <dbReference type="EMBL" id="SER26512.1"/>
    </source>
</evidence>
<dbReference type="CDD" id="cd18608">
    <property type="entry name" value="GH43_F5-8_typeC-like"/>
    <property type="match status" value="1"/>
</dbReference>
<dbReference type="GO" id="GO:0004553">
    <property type="term" value="F:hydrolase activity, hydrolyzing O-glycosyl compounds"/>
    <property type="evidence" value="ECO:0007669"/>
    <property type="project" value="InterPro"/>
</dbReference>
<evidence type="ECO:0000256" key="1">
    <source>
        <dbReference type="ARBA" id="ARBA00009865"/>
    </source>
</evidence>
<keyword evidence="2" id="KW-0858">Xylan degradation</keyword>
<dbReference type="InterPro" id="IPR006558">
    <property type="entry name" value="LamG-like"/>
</dbReference>
<evidence type="ECO:0000256" key="3">
    <source>
        <dbReference type="ARBA" id="ARBA00022729"/>
    </source>
</evidence>
<evidence type="ECO:0000256" key="6">
    <source>
        <dbReference type="ARBA" id="ARBA00023277"/>
    </source>
</evidence>
<evidence type="ECO:0000313" key="13">
    <source>
        <dbReference type="Proteomes" id="UP000199572"/>
    </source>
</evidence>
<organism evidence="12 13">
    <name type="scientific">Pedobacter rhizosphaerae</name>
    <dbReference type="NCBI Taxonomy" id="390241"/>
    <lineage>
        <taxon>Bacteria</taxon>
        <taxon>Pseudomonadati</taxon>
        <taxon>Bacteroidota</taxon>
        <taxon>Sphingobacteriia</taxon>
        <taxon>Sphingobacteriales</taxon>
        <taxon>Sphingobacteriaceae</taxon>
        <taxon>Pedobacter</taxon>
    </lineage>
</organism>
<keyword evidence="3 10" id="KW-0732">Signal</keyword>
<evidence type="ECO:0000256" key="7">
    <source>
        <dbReference type="ARBA" id="ARBA00023295"/>
    </source>
</evidence>
<evidence type="ECO:0000256" key="9">
    <source>
        <dbReference type="PIRSR" id="PIRSR606710-2"/>
    </source>
</evidence>
<evidence type="ECO:0000256" key="2">
    <source>
        <dbReference type="ARBA" id="ARBA00022651"/>
    </source>
</evidence>
<evidence type="ECO:0000256" key="5">
    <source>
        <dbReference type="ARBA" id="ARBA00023157"/>
    </source>
</evidence>
<dbReference type="PROSITE" id="PS50022">
    <property type="entry name" value="FA58C_3"/>
    <property type="match status" value="1"/>
</dbReference>
<feature type="signal peptide" evidence="10">
    <location>
        <begin position="1"/>
        <end position="23"/>
    </location>
</feature>
<dbReference type="InterPro" id="IPR000421">
    <property type="entry name" value="FA58C"/>
</dbReference>
<dbReference type="InterPro" id="IPR006710">
    <property type="entry name" value="Glyco_hydro_43"/>
</dbReference>
<protein>
    <submittedName>
        <fullName evidence="12">Concanavalin A-like lectin/glucanases superfamily protein</fullName>
    </submittedName>
</protein>
<dbReference type="PANTHER" id="PTHR43772">
    <property type="entry name" value="ENDO-1,4-BETA-XYLANASE"/>
    <property type="match status" value="1"/>
</dbReference>
<feature type="site" description="Important for catalytic activity, responsible for pKa modulation of the active site Glu and correct orientation of both the proton donor and substrate" evidence="9">
    <location>
        <position position="150"/>
    </location>
</feature>
<dbReference type="RefSeq" id="WP_090882796.1">
    <property type="nucleotide sequence ID" value="NZ_FOGG01000006.1"/>
</dbReference>
<dbReference type="OrthoDB" id="9803461at2"/>
<keyword evidence="6" id="KW-0119">Carbohydrate metabolism</keyword>
<dbReference type="SUPFAM" id="SSF49899">
    <property type="entry name" value="Concanavalin A-like lectins/glucanases"/>
    <property type="match status" value="2"/>
</dbReference>
<proteinExistence type="inferred from homology"/>
<dbReference type="Gene3D" id="2.60.120.200">
    <property type="match status" value="3"/>
</dbReference>
<evidence type="ECO:0000256" key="8">
    <source>
        <dbReference type="PIRSR" id="PIRSR606710-1"/>
    </source>
</evidence>
<dbReference type="SMART" id="SM00560">
    <property type="entry name" value="LamGL"/>
    <property type="match status" value="1"/>
</dbReference>
<comment type="similarity">
    <text evidence="1">Belongs to the glycosyl hydrolase 43 family.</text>
</comment>
<dbReference type="Proteomes" id="UP000199572">
    <property type="component" value="Unassembled WGS sequence"/>
</dbReference>
<keyword evidence="4" id="KW-0378">Hydrolase</keyword>
<dbReference type="GO" id="GO:0030246">
    <property type="term" value="F:carbohydrate binding"/>
    <property type="evidence" value="ECO:0007669"/>
    <property type="project" value="UniProtKB-KW"/>
</dbReference>
<dbReference type="SUPFAM" id="SSF75005">
    <property type="entry name" value="Arabinanase/levansucrase/invertase"/>
    <property type="match status" value="1"/>
</dbReference>
<dbReference type="AlphaFoldDB" id="A0A1H9MS55"/>
<dbReference type="Pfam" id="PF04616">
    <property type="entry name" value="Glyco_hydro_43"/>
    <property type="match status" value="1"/>
</dbReference>
<dbReference type="STRING" id="390241.SAMN04488023_106120"/>
<keyword evidence="13" id="KW-1185">Reference proteome</keyword>
<accession>A0A1H9MS55</accession>
<feature type="domain" description="F5/8 type C" evidence="11">
    <location>
        <begin position="313"/>
        <end position="460"/>
    </location>
</feature>
<feature type="chain" id="PRO_5011542877" evidence="10">
    <location>
        <begin position="24"/>
        <end position="1174"/>
    </location>
</feature>
<dbReference type="Pfam" id="PF13385">
    <property type="entry name" value="Laminin_G_3"/>
    <property type="match status" value="1"/>
</dbReference>
<evidence type="ECO:0000259" key="11">
    <source>
        <dbReference type="PROSITE" id="PS50022"/>
    </source>
</evidence>
<dbReference type="EMBL" id="FOGG01000006">
    <property type="protein sequence ID" value="SER26512.1"/>
    <property type="molecule type" value="Genomic_DNA"/>
</dbReference>
<dbReference type="InterPro" id="IPR013320">
    <property type="entry name" value="ConA-like_dom_sf"/>
</dbReference>
<dbReference type="PANTHER" id="PTHR43772:SF2">
    <property type="entry name" value="PUTATIVE (AFU_ORTHOLOGUE AFUA_2G04480)-RELATED"/>
    <property type="match status" value="1"/>
</dbReference>
<gene>
    <name evidence="12" type="ORF">SAMN04488023_106120</name>
</gene>
<reference evidence="12 13" key="1">
    <citation type="submission" date="2016-10" db="EMBL/GenBank/DDBJ databases">
        <authorList>
            <person name="de Groot N.N."/>
        </authorList>
    </citation>
    <scope>NUCLEOTIDE SEQUENCE [LARGE SCALE GENOMIC DNA]</scope>
    <source>
        <strain evidence="12 13">DSM 18610</strain>
    </source>
</reference>
<keyword evidence="12" id="KW-0430">Lectin</keyword>
<dbReference type="InterPro" id="IPR008979">
    <property type="entry name" value="Galactose-bd-like_sf"/>
</dbReference>
<keyword evidence="5" id="KW-1015">Disulfide bond</keyword>
<dbReference type="Gene3D" id="2.60.120.260">
    <property type="entry name" value="Galactose-binding domain-like"/>
    <property type="match status" value="1"/>
</dbReference>
<evidence type="ECO:0000256" key="10">
    <source>
        <dbReference type="SAM" id="SignalP"/>
    </source>
</evidence>
<evidence type="ECO:0000256" key="4">
    <source>
        <dbReference type="ARBA" id="ARBA00022801"/>
    </source>
</evidence>
<dbReference type="Gene3D" id="2.115.10.20">
    <property type="entry name" value="Glycosyl hydrolase domain, family 43"/>
    <property type="match status" value="1"/>
</dbReference>
<sequence>MKNIYLNLLVVSLFSGLLQSVSAQTHLLKENGNPVIPGYFADPTVKKFGDTYYIYATTDGNGGGFGPSQVWTSKDFVNWTLQDMNWPTTHHYWAPDATQGPDGKYYLYYCQPVEIFGASAETPVGPWTSLLEPGKPIVKNFLVPNVITLDGQTFKDDDGQYYMYWGTWGIYPNHGCGVGLLNADMKSFSKLAQIPNTDAKDFFEAPFVFKRKGIYYLTYSSGYCEDGTYRVQYATATNPMGPFKYASDNPILATSADGTVHGPGHQSVLQEGDDFYLIYHRHNNPHNDGGYHRQVAADKIVFDEKGNILKLVPTHTGIGYLAKNANPHANLALGKTAVASSVYDQDFKADYALDDNNGTLWKARNNVGPSWLKVDLGKIYNIRSVHTQFEYATWYYQYQIEYSLDGKTWKMYADRSKNTQHGSPMIDFGNVKARYLRSTILHTEYPGLNKAIWNIKVFDNAEYNPVMNTKVKKWESLQRFDAKGLLVDLNLDSFRIGSVAAQVSNKGKLGGIFTAKGADKPIISIIGGKKALIFSGKVRLSSSNPAPVSLLGNSSYSVSMWVLNPEIDKEENIVSWTGRGGVNLSNLAVGYGAGKGTGAATHLGWADLGYKQVPKANEWHHIAMVFDGTMERIYVDGKLDRAERRMLFVNNLTHFLLGGNDDGTAGFSGALAALKIYDVPLTDEEIKTTFVKGTNNNTVIYADAKNLEYGQVEKWPNNGAILGNLLSRGKAEVADVNGKIALTLANKSKLLLGDEMADGLKFSKPFSAIFSVLSAAGSNAHLFFGKDHKAVRVPGTGKWQQVICTHDKGKFQAYIDGKLADRALISNAQPDQDVLIESVGATTSISSILIYNYGFDGTACLREYNFWKQTLSVNSIKASFASNPSAVTPNMVYMVANKPALPGSELEYLFSNGGHKHDVNWVKSSDYIDFSAVPQSDYKYTVKVRDNFGNVTQGSLPVAVKTDSSLFIIKRQNGSAQSIPGKKYGLKGTSWDGFMGTADTVTQQSGVLKMVSHNTLWDGSAETGPFAFQNVQGDFVAEVRLFDMLGLNQKKAYGANEAGLMVKATQTERKLIQNGIMPGWGVGNITTNLNSRDRRQTNNLSGWAFYRYLQIQRLGNTFFMRGSTDGKDWKNLPGSPVKRDDFGNEALQVGIYHATYGDIAGYAAFTDFKIIQRR</sequence>
<dbReference type="InterPro" id="IPR023296">
    <property type="entry name" value="Glyco_hydro_beta-prop_sf"/>
</dbReference>
<dbReference type="SUPFAM" id="SSF49785">
    <property type="entry name" value="Galactose-binding domain-like"/>
    <property type="match status" value="1"/>
</dbReference>
<keyword evidence="2" id="KW-0624">Polysaccharide degradation</keyword>
<dbReference type="Pfam" id="PF00754">
    <property type="entry name" value="F5_F8_type_C"/>
    <property type="match status" value="1"/>
</dbReference>
<dbReference type="GO" id="GO:0045493">
    <property type="term" value="P:xylan catabolic process"/>
    <property type="evidence" value="ECO:0007669"/>
    <property type="project" value="UniProtKB-KW"/>
</dbReference>
<keyword evidence="7" id="KW-0326">Glycosidase</keyword>
<name>A0A1H9MS55_9SPHI</name>
<dbReference type="InterPro" id="IPR052176">
    <property type="entry name" value="Glycosyl_Hydrlase_43_Enz"/>
</dbReference>
<feature type="active site" description="Proton acceptor" evidence="8">
    <location>
        <position position="42"/>
    </location>
</feature>
<feature type="active site" description="Proton donor" evidence="8">
    <location>
        <position position="204"/>
    </location>
</feature>